<reference evidence="3" key="2">
    <citation type="submission" date="2023-02" db="EMBL/GenBank/DDBJ databases">
        <authorList>
            <person name="Swenson N.G."/>
            <person name="Wegrzyn J.L."/>
            <person name="Mcevoy S.L."/>
        </authorList>
    </citation>
    <scope>NUCLEOTIDE SEQUENCE</scope>
    <source>
        <strain evidence="3">91603</strain>
        <tissue evidence="3">Leaf</tissue>
    </source>
</reference>
<dbReference type="InterPro" id="IPR046960">
    <property type="entry name" value="PPR_At4g14850-like_plant"/>
</dbReference>
<dbReference type="PROSITE" id="PS51257">
    <property type="entry name" value="PROKAR_LIPOPROTEIN"/>
    <property type="match status" value="1"/>
</dbReference>
<accession>A0AAD5JIR0</accession>
<evidence type="ECO:0008006" key="5">
    <source>
        <dbReference type="Google" id="ProtNLM"/>
    </source>
</evidence>
<dbReference type="Proteomes" id="UP001064489">
    <property type="component" value="Chromosome 9"/>
</dbReference>
<dbReference type="Gene3D" id="1.25.40.10">
    <property type="entry name" value="Tetratricopeptide repeat domain"/>
    <property type="match status" value="1"/>
</dbReference>
<keyword evidence="4" id="KW-1185">Reference proteome</keyword>
<dbReference type="AlphaFoldDB" id="A0AAD5JIR0"/>
<dbReference type="InterPro" id="IPR002885">
    <property type="entry name" value="PPR_rpt"/>
</dbReference>
<dbReference type="GO" id="GO:0003723">
    <property type="term" value="F:RNA binding"/>
    <property type="evidence" value="ECO:0007669"/>
    <property type="project" value="InterPro"/>
</dbReference>
<protein>
    <recommendedName>
        <fullName evidence="5">Pentatricopeptide repeat-containing protein</fullName>
    </recommendedName>
</protein>
<sequence>MDTKDMISWNTIIMGLSCNGRVFQTLEMFKELLKEGPAPDRITLTGVLLACKYGGLIDEGMIIFSSMEKAYGVTPGYDHYACIIDLLCRVGKLKEAIDITNTMPYEPSYSIWEAILRASAIHEDLSLTERVAGRMMEMEPQSSLPYLVLAQKYERRGRLEAVVRMRKIARLKQEDFTGKSETLEAAAMDSGRSEFRRDATIDCCIMIPRELKASDCG</sequence>
<dbReference type="PROSITE" id="PS51375">
    <property type="entry name" value="PPR"/>
    <property type="match status" value="1"/>
</dbReference>
<evidence type="ECO:0000256" key="1">
    <source>
        <dbReference type="ARBA" id="ARBA00022737"/>
    </source>
</evidence>
<dbReference type="GO" id="GO:0009451">
    <property type="term" value="P:RNA modification"/>
    <property type="evidence" value="ECO:0007669"/>
    <property type="project" value="InterPro"/>
</dbReference>
<dbReference type="InterPro" id="IPR011990">
    <property type="entry name" value="TPR-like_helical_dom_sf"/>
</dbReference>
<gene>
    <name evidence="3" type="ORF">LWI28_023115</name>
</gene>
<name>A0AAD5JIR0_ACENE</name>
<dbReference type="PANTHER" id="PTHR47926:SF479">
    <property type="entry name" value="PENTACOTRIPEPTIDE-REPEAT REGION OF PRORP DOMAIN-CONTAINING PROTEIN"/>
    <property type="match status" value="1"/>
</dbReference>
<comment type="caution">
    <text evidence="3">The sequence shown here is derived from an EMBL/GenBank/DDBJ whole genome shotgun (WGS) entry which is preliminary data.</text>
</comment>
<organism evidence="3 4">
    <name type="scientific">Acer negundo</name>
    <name type="common">Box elder</name>
    <dbReference type="NCBI Taxonomy" id="4023"/>
    <lineage>
        <taxon>Eukaryota</taxon>
        <taxon>Viridiplantae</taxon>
        <taxon>Streptophyta</taxon>
        <taxon>Embryophyta</taxon>
        <taxon>Tracheophyta</taxon>
        <taxon>Spermatophyta</taxon>
        <taxon>Magnoliopsida</taxon>
        <taxon>eudicotyledons</taxon>
        <taxon>Gunneridae</taxon>
        <taxon>Pentapetalae</taxon>
        <taxon>rosids</taxon>
        <taxon>malvids</taxon>
        <taxon>Sapindales</taxon>
        <taxon>Sapindaceae</taxon>
        <taxon>Hippocastanoideae</taxon>
        <taxon>Acereae</taxon>
        <taxon>Acer</taxon>
    </lineage>
</organism>
<dbReference type="PANTHER" id="PTHR47926">
    <property type="entry name" value="PENTATRICOPEPTIDE REPEAT-CONTAINING PROTEIN"/>
    <property type="match status" value="1"/>
</dbReference>
<dbReference type="Pfam" id="PF01535">
    <property type="entry name" value="PPR"/>
    <property type="match status" value="2"/>
</dbReference>
<feature type="repeat" description="PPR" evidence="2">
    <location>
        <begin position="5"/>
        <end position="39"/>
    </location>
</feature>
<dbReference type="EMBL" id="JAJSOW010000001">
    <property type="protein sequence ID" value="KAI9201411.1"/>
    <property type="molecule type" value="Genomic_DNA"/>
</dbReference>
<reference evidence="3" key="1">
    <citation type="journal article" date="2022" name="Plant J.">
        <title>Strategies of tolerance reflected in two North American maple genomes.</title>
        <authorList>
            <person name="McEvoy S.L."/>
            <person name="Sezen U.U."/>
            <person name="Trouern-Trend A."/>
            <person name="McMahon S.M."/>
            <person name="Schaberg P.G."/>
            <person name="Yang J."/>
            <person name="Wegrzyn J.L."/>
            <person name="Swenson N.G."/>
        </authorList>
    </citation>
    <scope>NUCLEOTIDE SEQUENCE</scope>
    <source>
        <strain evidence="3">91603</strain>
    </source>
</reference>
<proteinExistence type="predicted"/>
<dbReference type="NCBIfam" id="TIGR00756">
    <property type="entry name" value="PPR"/>
    <property type="match status" value="1"/>
</dbReference>
<keyword evidence="1" id="KW-0677">Repeat</keyword>
<evidence type="ECO:0000313" key="4">
    <source>
        <dbReference type="Proteomes" id="UP001064489"/>
    </source>
</evidence>
<evidence type="ECO:0000313" key="3">
    <source>
        <dbReference type="EMBL" id="KAI9201411.1"/>
    </source>
</evidence>
<evidence type="ECO:0000256" key="2">
    <source>
        <dbReference type="PROSITE-ProRule" id="PRU00708"/>
    </source>
</evidence>